<dbReference type="InterPro" id="IPR008928">
    <property type="entry name" value="6-hairpin_glycosidase_sf"/>
</dbReference>
<feature type="domain" description="Glycoside hydrolase family 9" evidence="7">
    <location>
        <begin position="440"/>
        <end position="854"/>
    </location>
</feature>
<dbReference type="Gene3D" id="2.60.120.560">
    <property type="entry name" value="Exo-inulinase, domain 1"/>
    <property type="match status" value="1"/>
</dbReference>
<sequence>MMAAPPRANRARRAFYYCLGLIVFLNTLLLAPAPSSAAVAPFPGPNNPLIYDDFNGSGVFKQNWMNWFNQAGGTGTFTKTTVDTRSVGKFAQTPSTNASWAKFQPWNEVVNLTGYRYLNFTMKNPGYADSLIRIVINDGSRNYTLTNNWVAVSSDWSVSQFDLDALDPAINKEKIKFEIWLRQAGGAYGEILIDEISATTASSGTAPTLTATSMTSNSDTASNQNTLFTFQATYTDADNQKPYAMQVVVDDKAYDMRETDSGDTTYSDGKSYVYMTKLPVGSHAHYFRTTDLTSNEVKTAVQASPIVAFSEQVIDVVVSQVGYNTNDFKNAKVTSSVKLTDTSYVVKDGGSVVASGSMEYESIVWNKHVYSIDFSSVTANGNAYTLKSNGVSSFIFPIQSNIWDGFKDEMTAFYRLLRASVATSDAYPAGYSSVAPSAKMFHPAGHLDDGASADGSMHYDLTGGWYDAGDYGKYGGNQWVGAQIALAYVRYADSSSVKYDNDTNGIPDLVDEAIFGSEYLIKYADQLGGAMYDLKNNASFVHPHKSTDNIAGTADDRKISGYGVGGSAKAAGTLAATARAIRIAIAEGDIAPAKVTALTAFAEACEEAAVTFYDYVAAHPTDPHGSYSTNGGIANAKLLADVELYLLTDDVKYKDAATANVNTLTFGDLYATNYWDMRPMSLAEFYPAADAATQTHIHGLLKQQVNYFLSNTDDTPYGVFNQFKNFGVNEPHASYLGDLLRYYELFEDPAALRAVLKGMYWIFGENPWNISWVSGLGSDFVDFPHTRYDEESNTAGGTGVVFPGAMVSGPNMKNTKDKKSVSPWYEDRSLFQDDTNQWRYNEFSISIQSGLLYTIMGLSATDTSNTSGGTYPVEVPILSPIIGDYVRGNVTVFADPEPGLTAMEYRAGGAYSAMTVSGSVYSAAINESASAPYSNKRVDIRGTDTLGNHTFSSTHYTVAAPLPDPSTPLLYDDFGGGGLWGSTGGNNQWVNWYSQNGGTTTFAKTTADSRTVGKFTQTPASATSYAKFQPWHDEVDLSGYRYLNFGLKNAGSADLRVRIELSDGTRTHNLTGGWATVPASWTNLQVNLDGLANTVNKKNAKLAIWLSSTSGSYSELLVDDISATNMASGSAPTLTAGGVNLTAGDAATDFTFNVTYTDADNEAPFAMELILDGVVRNMIPVNTGDTTYTDGKAYTYTAKLPLGVHSYYFHTTDTTSNAVSTAVQSGPEVSQALFSDDFNDGNADGWSPVSGTWAVQSEQYNGQAAGGNSHSVTGSVYWTDYTLEAKVSVTNNSGGNKDAGLVFRYTDESNYYVLYLKNNDKSGRKMELVKIVGGVKTSLGFANPSIAADTLYAYKVVVDGSSITAYKDGIAEISVTDSSFSSGKIGTRVYAHTKAVFDDVIVTR</sequence>
<dbReference type="InterPro" id="IPR001701">
    <property type="entry name" value="Glyco_hydro_9"/>
</dbReference>
<evidence type="ECO:0000256" key="3">
    <source>
        <dbReference type="ARBA" id="ARBA00023277"/>
    </source>
</evidence>
<dbReference type="Pfam" id="PF02927">
    <property type="entry name" value="CelD_N"/>
    <property type="match status" value="1"/>
</dbReference>
<dbReference type="Gene3D" id="1.50.10.10">
    <property type="match status" value="1"/>
</dbReference>
<dbReference type="Gene3D" id="2.60.40.10">
    <property type="entry name" value="Immunoglobulins"/>
    <property type="match status" value="1"/>
</dbReference>
<dbReference type="Pfam" id="PF00759">
    <property type="entry name" value="Glyco_hydro_9"/>
    <property type="match status" value="1"/>
</dbReference>
<dbReference type="GO" id="GO:0008810">
    <property type="term" value="F:cellulase activity"/>
    <property type="evidence" value="ECO:0007669"/>
    <property type="project" value="UniProtKB-EC"/>
</dbReference>
<evidence type="ECO:0000259" key="8">
    <source>
        <dbReference type="Pfam" id="PF02927"/>
    </source>
</evidence>
<dbReference type="SUPFAM" id="SSF81296">
    <property type="entry name" value="E set domains"/>
    <property type="match status" value="1"/>
</dbReference>
<evidence type="ECO:0000256" key="4">
    <source>
        <dbReference type="ARBA" id="ARBA00023295"/>
    </source>
</evidence>
<feature type="chain" id="PRO_5031327732" evidence="6">
    <location>
        <begin position="38"/>
        <end position="1404"/>
    </location>
</feature>
<dbReference type="InterPro" id="IPR004197">
    <property type="entry name" value="Cellulase_Ig-like"/>
</dbReference>
<comment type="caution">
    <text evidence="9">The sequence shown here is derived from an EMBL/GenBank/DDBJ whole genome shotgun (WGS) entry which is preliminary data.</text>
</comment>
<keyword evidence="4 9" id="KW-0326">Glycosidase</keyword>
<keyword evidence="2 9" id="KW-0378">Hydrolase</keyword>
<gene>
    <name evidence="9" type="ORF">FHS16_005383</name>
</gene>
<dbReference type="InterPro" id="IPR013783">
    <property type="entry name" value="Ig-like_fold"/>
</dbReference>
<protein>
    <submittedName>
        <fullName evidence="9">Endoglucanase</fullName>
        <ecNumber evidence="9">3.2.1.4</ecNumber>
    </submittedName>
</protein>
<dbReference type="SUPFAM" id="SSF48208">
    <property type="entry name" value="Six-hairpin glycosidases"/>
    <property type="match status" value="1"/>
</dbReference>
<name>A0A7W5GCV9_9BACL</name>
<evidence type="ECO:0000259" key="7">
    <source>
        <dbReference type="Pfam" id="PF00759"/>
    </source>
</evidence>
<evidence type="ECO:0000313" key="10">
    <source>
        <dbReference type="Proteomes" id="UP000518605"/>
    </source>
</evidence>
<keyword evidence="10" id="KW-1185">Reference proteome</keyword>
<dbReference type="EMBL" id="JACHXW010000023">
    <property type="protein sequence ID" value="MBB3155275.1"/>
    <property type="molecule type" value="Genomic_DNA"/>
</dbReference>
<dbReference type="RefSeq" id="WP_183569822.1">
    <property type="nucleotide sequence ID" value="NZ_CBCSLB010000021.1"/>
</dbReference>
<feature type="signal peptide" evidence="6">
    <location>
        <begin position="1"/>
        <end position="37"/>
    </location>
</feature>
<dbReference type="CDD" id="cd02850">
    <property type="entry name" value="E_set_Cellulase_N"/>
    <property type="match status" value="1"/>
</dbReference>
<proteinExistence type="inferred from homology"/>
<keyword evidence="5" id="KW-0624">Polysaccharide degradation</keyword>
<dbReference type="InterPro" id="IPR014756">
    <property type="entry name" value="Ig_E-set"/>
</dbReference>
<reference evidence="9 10" key="1">
    <citation type="submission" date="2020-08" db="EMBL/GenBank/DDBJ databases">
        <title>Genomic Encyclopedia of Type Strains, Phase III (KMG-III): the genomes of soil and plant-associated and newly described type strains.</title>
        <authorList>
            <person name="Whitman W."/>
        </authorList>
    </citation>
    <scope>NUCLEOTIDE SEQUENCE [LARGE SCALE GENOMIC DNA]</scope>
    <source>
        <strain evidence="9 10">CECT 8234</strain>
    </source>
</reference>
<dbReference type="PANTHER" id="PTHR22298">
    <property type="entry name" value="ENDO-1,4-BETA-GLUCANASE"/>
    <property type="match status" value="1"/>
</dbReference>
<feature type="domain" description="Cellulase Ig-like" evidence="8">
    <location>
        <begin position="315"/>
        <end position="392"/>
    </location>
</feature>
<organism evidence="9 10">
    <name type="scientific">Paenibacillus endophyticus</name>
    <dbReference type="NCBI Taxonomy" id="1294268"/>
    <lineage>
        <taxon>Bacteria</taxon>
        <taxon>Bacillati</taxon>
        <taxon>Bacillota</taxon>
        <taxon>Bacilli</taxon>
        <taxon>Bacillales</taxon>
        <taxon>Paenibacillaceae</taxon>
        <taxon>Paenibacillus</taxon>
    </lineage>
</organism>
<evidence type="ECO:0000256" key="2">
    <source>
        <dbReference type="ARBA" id="ARBA00022801"/>
    </source>
</evidence>
<evidence type="ECO:0000313" key="9">
    <source>
        <dbReference type="EMBL" id="MBB3155275.1"/>
    </source>
</evidence>
<evidence type="ECO:0000256" key="6">
    <source>
        <dbReference type="SAM" id="SignalP"/>
    </source>
</evidence>
<dbReference type="GO" id="GO:0000272">
    <property type="term" value="P:polysaccharide catabolic process"/>
    <property type="evidence" value="ECO:0007669"/>
    <property type="project" value="UniProtKB-KW"/>
</dbReference>
<evidence type="ECO:0000256" key="1">
    <source>
        <dbReference type="ARBA" id="ARBA00007072"/>
    </source>
</evidence>
<accession>A0A7W5GCV9</accession>
<evidence type="ECO:0000256" key="5">
    <source>
        <dbReference type="ARBA" id="ARBA00023326"/>
    </source>
</evidence>
<dbReference type="InterPro" id="IPR012341">
    <property type="entry name" value="6hp_glycosidase-like_sf"/>
</dbReference>
<comment type="similarity">
    <text evidence="1">Belongs to the glycosyl hydrolase 9 (cellulase E) family.</text>
</comment>
<dbReference type="Proteomes" id="UP000518605">
    <property type="component" value="Unassembled WGS sequence"/>
</dbReference>
<dbReference type="EC" id="3.2.1.4" evidence="9"/>
<keyword evidence="3" id="KW-0119">Carbohydrate metabolism</keyword>
<keyword evidence="6" id="KW-0732">Signal</keyword>